<keyword evidence="1" id="KW-0732">Signal</keyword>
<dbReference type="Proteomes" id="UP001148482">
    <property type="component" value="Unassembled WGS sequence"/>
</dbReference>
<dbReference type="AlphaFoldDB" id="A0A9X3D257"/>
<organism evidence="2 3">
    <name type="scientific">Salinimicrobium profundisediminis</name>
    <dbReference type="NCBI Taxonomy" id="2994553"/>
    <lineage>
        <taxon>Bacteria</taxon>
        <taxon>Pseudomonadati</taxon>
        <taxon>Bacteroidota</taxon>
        <taxon>Flavobacteriia</taxon>
        <taxon>Flavobacteriales</taxon>
        <taxon>Flavobacteriaceae</taxon>
        <taxon>Salinimicrobium</taxon>
    </lineage>
</organism>
<protein>
    <recommendedName>
        <fullName evidence="4">Alpha/beta hydrolase</fullName>
    </recommendedName>
</protein>
<accession>A0A9X3D257</accession>
<proteinExistence type="predicted"/>
<evidence type="ECO:0008006" key="4">
    <source>
        <dbReference type="Google" id="ProtNLM"/>
    </source>
</evidence>
<gene>
    <name evidence="2" type="ORF">OQ279_15415</name>
</gene>
<sequence length="127" mass="14097">MKKVFSVLLLLFLSNSLSAQEITGDWYGELIVQDRNMGIVFHISENKDGYTTTLDSPAQNAFDIPVESTSFKDNVLEVKAPKLGGFHFKGRLKQEELSGSLRQGGALVPLKLSRGKPEDVKEEAKKE</sequence>
<dbReference type="EMBL" id="JAPJDA010000029">
    <property type="protein sequence ID" value="MCX2839535.1"/>
    <property type="molecule type" value="Genomic_DNA"/>
</dbReference>
<reference evidence="2" key="1">
    <citation type="submission" date="2022-11" db="EMBL/GenBank/DDBJ databases">
        <title>Salinimicrobium profundisediminis sp. nov., isolated from deep-sea sediment of the Mariana Trench.</title>
        <authorList>
            <person name="Fu H."/>
        </authorList>
    </citation>
    <scope>NUCLEOTIDE SEQUENCE</scope>
    <source>
        <strain evidence="2">MT39</strain>
    </source>
</reference>
<name>A0A9X3D257_9FLAO</name>
<feature type="signal peptide" evidence="1">
    <location>
        <begin position="1"/>
        <end position="19"/>
    </location>
</feature>
<keyword evidence="3" id="KW-1185">Reference proteome</keyword>
<evidence type="ECO:0000256" key="1">
    <source>
        <dbReference type="SAM" id="SignalP"/>
    </source>
</evidence>
<evidence type="ECO:0000313" key="3">
    <source>
        <dbReference type="Proteomes" id="UP001148482"/>
    </source>
</evidence>
<feature type="chain" id="PRO_5040717730" description="Alpha/beta hydrolase" evidence="1">
    <location>
        <begin position="20"/>
        <end position="127"/>
    </location>
</feature>
<evidence type="ECO:0000313" key="2">
    <source>
        <dbReference type="EMBL" id="MCX2839535.1"/>
    </source>
</evidence>
<dbReference type="RefSeq" id="WP_266070904.1">
    <property type="nucleotide sequence ID" value="NZ_JAPJDA010000029.1"/>
</dbReference>
<comment type="caution">
    <text evidence="2">The sequence shown here is derived from an EMBL/GenBank/DDBJ whole genome shotgun (WGS) entry which is preliminary data.</text>
</comment>